<proteinExistence type="predicted"/>
<accession>A0A6C0JRZ0</accession>
<reference evidence="1" key="1">
    <citation type="journal article" date="2020" name="Nature">
        <title>Giant virus diversity and host interactions through global metagenomics.</title>
        <authorList>
            <person name="Schulz F."/>
            <person name="Roux S."/>
            <person name="Paez-Espino D."/>
            <person name="Jungbluth S."/>
            <person name="Walsh D.A."/>
            <person name="Denef V.J."/>
            <person name="McMahon K.D."/>
            <person name="Konstantinidis K.T."/>
            <person name="Eloe-Fadrosh E.A."/>
            <person name="Kyrpides N.C."/>
            <person name="Woyke T."/>
        </authorList>
    </citation>
    <scope>NUCLEOTIDE SEQUENCE</scope>
    <source>
        <strain evidence="1">GVMAG-S-1041349-163</strain>
    </source>
</reference>
<name>A0A6C0JRZ0_9ZZZZ</name>
<sequence>MNEYSQTNLVEMYNKIKPIFCCSNNPDSNFPKKNDESDVSFPLSIVSRPDNRLEDSIQNINDFSTEMCFSSPLGYYIEIHGTDELLRRGYFLPQPKIIQPKDSSIIKIKLYKYQDVEDLTLPFHSGLSFILKNCNYAHLKKQKIDSTEEHTQTISDHKNFKFKNQQKNSNSFFG</sequence>
<protein>
    <submittedName>
        <fullName evidence="1">Uncharacterized protein</fullName>
    </submittedName>
</protein>
<dbReference type="EMBL" id="MN740685">
    <property type="protein sequence ID" value="QHU07671.1"/>
    <property type="molecule type" value="Genomic_DNA"/>
</dbReference>
<dbReference type="AlphaFoldDB" id="A0A6C0JRZ0"/>
<organism evidence="1">
    <name type="scientific">viral metagenome</name>
    <dbReference type="NCBI Taxonomy" id="1070528"/>
    <lineage>
        <taxon>unclassified sequences</taxon>
        <taxon>metagenomes</taxon>
        <taxon>organismal metagenomes</taxon>
    </lineage>
</organism>
<evidence type="ECO:0000313" key="1">
    <source>
        <dbReference type="EMBL" id="QHU07671.1"/>
    </source>
</evidence>